<keyword evidence="2" id="KW-1185">Reference proteome</keyword>
<proteinExistence type="predicted"/>
<dbReference type="AlphaFoldDB" id="A0A6A4GEE0"/>
<gene>
    <name evidence="1" type="ORF">BT96DRAFT_1008752</name>
</gene>
<reference evidence="1" key="1">
    <citation type="journal article" date="2019" name="Environ. Microbiol.">
        <title>Fungal ecological strategies reflected in gene transcription - a case study of two litter decomposers.</title>
        <authorList>
            <person name="Barbi F."/>
            <person name="Kohler A."/>
            <person name="Barry K."/>
            <person name="Baskaran P."/>
            <person name="Daum C."/>
            <person name="Fauchery L."/>
            <person name="Ihrmark K."/>
            <person name="Kuo A."/>
            <person name="LaButti K."/>
            <person name="Lipzen A."/>
            <person name="Morin E."/>
            <person name="Grigoriev I.V."/>
            <person name="Henrissat B."/>
            <person name="Lindahl B."/>
            <person name="Martin F."/>
        </authorList>
    </citation>
    <scope>NUCLEOTIDE SEQUENCE</scope>
    <source>
        <strain evidence="1">JB14</strain>
    </source>
</reference>
<dbReference type="Proteomes" id="UP000799118">
    <property type="component" value="Unassembled WGS sequence"/>
</dbReference>
<sequence>MGPALVFGSRRFHSLHAINPNSIVDMSYYPALSSGSSPHLAFANSSLIPFTQQLAIFTKVSVVTAIIGKVTENKTKSLQTLSQKSLCAKCPQQNLGLYSMTWW</sequence>
<accession>A0A6A4GEE0</accession>
<evidence type="ECO:0000313" key="2">
    <source>
        <dbReference type="Proteomes" id="UP000799118"/>
    </source>
</evidence>
<evidence type="ECO:0000313" key="1">
    <source>
        <dbReference type="EMBL" id="KAE9383810.1"/>
    </source>
</evidence>
<name>A0A6A4GEE0_9AGAR</name>
<protein>
    <submittedName>
        <fullName evidence="1">Uncharacterized protein</fullName>
    </submittedName>
</protein>
<dbReference type="EMBL" id="ML770317">
    <property type="protein sequence ID" value="KAE9383810.1"/>
    <property type="molecule type" value="Genomic_DNA"/>
</dbReference>
<organism evidence="1 2">
    <name type="scientific">Gymnopus androsaceus JB14</name>
    <dbReference type="NCBI Taxonomy" id="1447944"/>
    <lineage>
        <taxon>Eukaryota</taxon>
        <taxon>Fungi</taxon>
        <taxon>Dikarya</taxon>
        <taxon>Basidiomycota</taxon>
        <taxon>Agaricomycotina</taxon>
        <taxon>Agaricomycetes</taxon>
        <taxon>Agaricomycetidae</taxon>
        <taxon>Agaricales</taxon>
        <taxon>Marasmiineae</taxon>
        <taxon>Omphalotaceae</taxon>
        <taxon>Gymnopus</taxon>
    </lineage>
</organism>